<keyword evidence="3" id="KW-1185">Reference proteome</keyword>
<comment type="caution">
    <text evidence="2">The sequence shown here is derived from an EMBL/GenBank/DDBJ whole genome shotgun (WGS) entry which is preliminary data.</text>
</comment>
<evidence type="ECO:0000256" key="1">
    <source>
        <dbReference type="SAM" id="MobiDB-lite"/>
    </source>
</evidence>
<gene>
    <name evidence="2" type="ORF">CHM34_15360</name>
</gene>
<dbReference type="Proteomes" id="UP000215459">
    <property type="component" value="Unassembled WGS sequence"/>
</dbReference>
<dbReference type="EMBL" id="NOWF01000010">
    <property type="protein sequence ID" value="OYD06679.1"/>
    <property type="molecule type" value="Genomic_DNA"/>
</dbReference>
<feature type="region of interest" description="Disordered" evidence="1">
    <location>
        <begin position="32"/>
        <end position="59"/>
    </location>
</feature>
<protein>
    <submittedName>
        <fullName evidence="2">Uncharacterized protein</fullName>
    </submittedName>
</protein>
<feature type="compositionally biased region" description="Basic residues" evidence="1">
    <location>
        <begin position="50"/>
        <end position="59"/>
    </location>
</feature>
<evidence type="ECO:0000313" key="3">
    <source>
        <dbReference type="Proteomes" id="UP000215459"/>
    </source>
</evidence>
<evidence type="ECO:0000313" key="2">
    <source>
        <dbReference type="EMBL" id="OYD06679.1"/>
    </source>
</evidence>
<sequence>MNRKRTNPNTVERDVREDLRLRPDHWVVTVVHKKKTSNPTEQTGTSPLTQRKKPFMGAG</sequence>
<reference evidence="2 3" key="1">
    <citation type="submission" date="2017-07" db="EMBL/GenBank/DDBJ databases">
        <title>The genome sequence of Paludifilum halophilum highlights mechanisms for microbial adaptation to high salt environemnts.</title>
        <authorList>
            <person name="Belbahri L."/>
        </authorList>
    </citation>
    <scope>NUCLEOTIDE SEQUENCE [LARGE SCALE GENOMIC DNA]</scope>
    <source>
        <strain evidence="2 3">DSM 102817</strain>
    </source>
</reference>
<proteinExistence type="predicted"/>
<organism evidence="2 3">
    <name type="scientific">Paludifilum halophilum</name>
    <dbReference type="NCBI Taxonomy" id="1642702"/>
    <lineage>
        <taxon>Bacteria</taxon>
        <taxon>Bacillati</taxon>
        <taxon>Bacillota</taxon>
        <taxon>Bacilli</taxon>
        <taxon>Bacillales</taxon>
        <taxon>Thermoactinomycetaceae</taxon>
        <taxon>Paludifilum</taxon>
    </lineage>
</organism>
<accession>A0A235B3Z1</accession>
<name>A0A235B3Z1_9BACL</name>
<dbReference type="AlphaFoldDB" id="A0A235B3Z1"/>
<feature type="compositionally biased region" description="Polar residues" evidence="1">
    <location>
        <begin position="37"/>
        <end position="49"/>
    </location>
</feature>